<keyword evidence="3" id="KW-0805">Transcription regulation</keyword>
<keyword evidence="4" id="KW-0804">Transcription</keyword>
<dbReference type="EMBL" id="FQVX01000002">
    <property type="protein sequence ID" value="SHG29360.1"/>
    <property type="molecule type" value="Genomic_DNA"/>
</dbReference>
<evidence type="ECO:0000313" key="6">
    <source>
        <dbReference type="EMBL" id="SHG29360.1"/>
    </source>
</evidence>
<gene>
    <name evidence="6" type="ORF">SAMN05444351_2134</name>
</gene>
<dbReference type="InterPro" id="IPR036388">
    <property type="entry name" value="WH-like_DNA-bd_sf"/>
</dbReference>
<feature type="domain" description="ANTAR" evidence="5">
    <location>
        <begin position="163"/>
        <end position="224"/>
    </location>
</feature>
<accession>A0A1M5IN28</accession>
<dbReference type="Proteomes" id="UP000184471">
    <property type="component" value="Unassembled WGS sequence"/>
</dbReference>
<dbReference type="Gene3D" id="1.10.10.10">
    <property type="entry name" value="Winged helix-like DNA-binding domain superfamily/Winged helix DNA-binding domain"/>
    <property type="match status" value="1"/>
</dbReference>
<protein>
    <submittedName>
        <fullName evidence="6">GAF domain-containing protein</fullName>
    </submittedName>
</protein>
<keyword evidence="2" id="KW-0418">Kinase</keyword>
<sequence>MLPVTTVPRPRTDLGGWLLPATRRWHAAEDPDAAVRAVLDDLATVLPVSASASVTLLGTGRRPGAPAGTRPATDLDAVQVRRTEGPLAAALAGTPSGSADLLRDARWPALAVVAGGLGVRAATCLPLETGRGVLGALSVYATGSGPCADRTLLTAAAGHAALAIDAVRRTAHLAVALESRDVIGQAKGVLMERHRVTADTAFGILVRASQDTHRKVREVAELVTETGVAPGPVVP</sequence>
<evidence type="ECO:0000256" key="3">
    <source>
        <dbReference type="ARBA" id="ARBA00023015"/>
    </source>
</evidence>
<dbReference type="SUPFAM" id="SSF52172">
    <property type="entry name" value="CheY-like"/>
    <property type="match status" value="1"/>
</dbReference>
<dbReference type="Pfam" id="PF13185">
    <property type="entry name" value="GAF_2"/>
    <property type="match status" value="1"/>
</dbReference>
<dbReference type="SUPFAM" id="SSF55781">
    <property type="entry name" value="GAF domain-like"/>
    <property type="match status" value="1"/>
</dbReference>
<dbReference type="InterPro" id="IPR029016">
    <property type="entry name" value="GAF-like_dom_sf"/>
</dbReference>
<evidence type="ECO:0000259" key="5">
    <source>
        <dbReference type="PROSITE" id="PS50921"/>
    </source>
</evidence>
<dbReference type="Pfam" id="PF03861">
    <property type="entry name" value="ANTAR"/>
    <property type="match status" value="1"/>
</dbReference>
<evidence type="ECO:0000313" key="7">
    <source>
        <dbReference type="Proteomes" id="UP000184471"/>
    </source>
</evidence>
<dbReference type="GO" id="GO:0003723">
    <property type="term" value="F:RNA binding"/>
    <property type="evidence" value="ECO:0007669"/>
    <property type="project" value="InterPro"/>
</dbReference>
<dbReference type="InterPro" id="IPR011006">
    <property type="entry name" value="CheY-like_superfamily"/>
</dbReference>
<dbReference type="Gene3D" id="3.30.450.40">
    <property type="match status" value="1"/>
</dbReference>
<dbReference type="GO" id="GO:0016301">
    <property type="term" value="F:kinase activity"/>
    <property type="evidence" value="ECO:0007669"/>
    <property type="project" value="UniProtKB-KW"/>
</dbReference>
<reference evidence="6 7" key="1">
    <citation type="submission" date="2016-11" db="EMBL/GenBank/DDBJ databases">
        <authorList>
            <person name="Jaros S."/>
            <person name="Januszkiewicz K."/>
            <person name="Wedrychowicz H."/>
        </authorList>
    </citation>
    <scope>NUCLEOTIDE SEQUENCE [LARGE SCALE GENOMIC DNA]</scope>
    <source>
        <strain evidence="6 7">DSM 45408</strain>
    </source>
</reference>
<proteinExistence type="predicted"/>
<evidence type="ECO:0000256" key="1">
    <source>
        <dbReference type="ARBA" id="ARBA00022679"/>
    </source>
</evidence>
<dbReference type="RefSeq" id="WP_073420117.1">
    <property type="nucleotide sequence ID" value="NZ_FQVX01000002.1"/>
</dbReference>
<evidence type="ECO:0000256" key="4">
    <source>
        <dbReference type="ARBA" id="ARBA00023163"/>
    </source>
</evidence>
<dbReference type="SMART" id="SM01012">
    <property type="entry name" value="ANTAR"/>
    <property type="match status" value="1"/>
</dbReference>
<keyword evidence="1" id="KW-0808">Transferase</keyword>
<dbReference type="PROSITE" id="PS50921">
    <property type="entry name" value="ANTAR"/>
    <property type="match status" value="1"/>
</dbReference>
<organism evidence="6 7">
    <name type="scientific">Geodermatophilus nigrescens</name>
    <dbReference type="NCBI Taxonomy" id="1070870"/>
    <lineage>
        <taxon>Bacteria</taxon>
        <taxon>Bacillati</taxon>
        <taxon>Actinomycetota</taxon>
        <taxon>Actinomycetes</taxon>
        <taxon>Geodermatophilales</taxon>
        <taxon>Geodermatophilaceae</taxon>
        <taxon>Geodermatophilus</taxon>
    </lineage>
</organism>
<dbReference type="InterPro" id="IPR012074">
    <property type="entry name" value="GAF_ANTAR"/>
</dbReference>
<dbReference type="PIRSF" id="PIRSF036625">
    <property type="entry name" value="GAF_ANTAR"/>
    <property type="match status" value="1"/>
</dbReference>
<dbReference type="STRING" id="1070870.SAMN05444351_2134"/>
<evidence type="ECO:0000256" key="2">
    <source>
        <dbReference type="ARBA" id="ARBA00022777"/>
    </source>
</evidence>
<dbReference type="InterPro" id="IPR005561">
    <property type="entry name" value="ANTAR"/>
</dbReference>
<dbReference type="InterPro" id="IPR003018">
    <property type="entry name" value="GAF"/>
</dbReference>
<name>A0A1M5IN28_9ACTN</name>
<keyword evidence="7" id="KW-1185">Reference proteome</keyword>
<dbReference type="AlphaFoldDB" id="A0A1M5IN28"/>